<dbReference type="RefSeq" id="WP_183985461.1">
    <property type="nucleotide sequence ID" value="NZ_JACIEV010000007.1"/>
</dbReference>
<keyword evidence="2" id="KW-0812">Transmembrane</keyword>
<feature type="coiled-coil region" evidence="1">
    <location>
        <begin position="30"/>
        <end position="57"/>
    </location>
</feature>
<evidence type="ECO:0000313" key="4">
    <source>
        <dbReference type="Proteomes" id="UP000529795"/>
    </source>
</evidence>
<protein>
    <recommendedName>
        <fullName evidence="5">Colicin transporter</fullName>
    </recommendedName>
</protein>
<evidence type="ECO:0000256" key="2">
    <source>
        <dbReference type="SAM" id="Phobius"/>
    </source>
</evidence>
<keyword evidence="1" id="KW-0175">Coiled coil</keyword>
<dbReference type="EMBL" id="JACIEV010000007">
    <property type="protein sequence ID" value="MBB4154693.1"/>
    <property type="molecule type" value="Genomic_DNA"/>
</dbReference>
<comment type="caution">
    <text evidence="3">The sequence shown here is derived from an EMBL/GenBank/DDBJ whole genome shotgun (WGS) entry which is preliminary data.</text>
</comment>
<keyword evidence="2" id="KW-0472">Membrane</keyword>
<proteinExistence type="predicted"/>
<gene>
    <name evidence="3" type="ORF">GGQ80_002609</name>
</gene>
<keyword evidence="4" id="KW-1185">Reference proteome</keyword>
<evidence type="ECO:0008006" key="5">
    <source>
        <dbReference type="Google" id="ProtNLM"/>
    </source>
</evidence>
<dbReference type="Proteomes" id="UP000529795">
    <property type="component" value="Unassembled WGS sequence"/>
</dbReference>
<dbReference type="AlphaFoldDB" id="A0A840F5Z2"/>
<reference evidence="3 4" key="1">
    <citation type="submission" date="2020-08" db="EMBL/GenBank/DDBJ databases">
        <title>Genomic Encyclopedia of Type Strains, Phase IV (KMG-IV): sequencing the most valuable type-strain genomes for metagenomic binning, comparative biology and taxonomic classification.</title>
        <authorList>
            <person name="Goeker M."/>
        </authorList>
    </citation>
    <scope>NUCLEOTIDE SEQUENCE [LARGE SCALE GENOMIC DNA]</scope>
    <source>
        <strain evidence="3 4">YC6723</strain>
    </source>
</reference>
<name>A0A840F5Z2_9SPHN</name>
<feature type="transmembrane region" description="Helical" evidence="2">
    <location>
        <begin position="12"/>
        <end position="32"/>
    </location>
</feature>
<keyword evidence="2" id="KW-1133">Transmembrane helix</keyword>
<evidence type="ECO:0000313" key="3">
    <source>
        <dbReference type="EMBL" id="MBB4154693.1"/>
    </source>
</evidence>
<organism evidence="3 4">
    <name type="scientific">Sphingomonas jinjuensis</name>
    <dbReference type="NCBI Taxonomy" id="535907"/>
    <lineage>
        <taxon>Bacteria</taxon>
        <taxon>Pseudomonadati</taxon>
        <taxon>Pseudomonadota</taxon>
        <taxon>Alphaproteobacteria</taxon>
        <taxon>Sphingomonadales</taxon>
        <taxon>Sphingomonadaceae</taxon>
        <taxon>Sphingomonas</taxon>
    </lineage>
</organism>
<accession>A0A840F5Z2</accession>
<evidence type="ECO:0000256" key="1">
    <source>
        <dbReference type="SAM" id="Coils"/>
    </source>
</evidence>
<sequence length="213" mass="22208">MTAAYRLRGIGWFAACVAIVLAFYLVSLQVAAERKKLDQMNARIGSAERDIRALETEFNTRANLAQLERWNGETLALSAPTARQFVGSEAALASIDVNQPAGPVVPGQSGGAIQTAALVVPSMPTPIAPATPTPAQLQVAAALPAAKPSVIRVASVTIDRAAPAAARATHAARGAAAVAKVRPEAVAMLDKKLLSDTTLGDILTNARREARVR</sequence>